<keyword evidence="5 7" id="KW-1133">Transmembrane helix</keyword>
<dbReference type="NCBIfam" id="NF041012">
    <property type="entry name" value="T4P_ComGB"/>
    <property type="match status" value="1"/>
</dbReference>
<organism evidence="9 10">
    <name type="scientific">Psychrobacillus psychrotolerans</name>
    <dbReference type="NCBI Taxonomy" id="126156"/>
    <lineage>
        <taxon>Bacteria</taxon>
        <taxon>Bacillati</taxon>
        <taxon>Bacillota</taxon>
        <taxon>Bacilli</taxon>
        <taxon>Bacillales</taxon>
        <taxon>Bacillaceae</taxon>
        <taxon>Psychrobacillus</taxon>
    </lineage>
</organism>
<dbReference type="InterPro" id="IPR047692">
    <property type="entry name" value="T4P_ComGB"/>
</dbReference>
<evidence type="ECO:0000256" key="3">
    <source>
        <dbReference type="ARBA" id="ARBA00022475"/>
    </source>
</evidence>
<dbReference type="Gene3D" id="1.20.81.30">
    <property type="entry name" value="Type II secretion system (T2SS), domain F"/>
    <property type="match status" value="1"/>
</dbReference>
<evidence type="ECO:0000256" key="6">
    <source>
        <dbReference type="ARBA" id="ARBA00023136"/>
    </source>
</evidence>
<evidence type="ECO:0000256" key="5">
    <source>
        <dbReference type="ARBA" id="ARBA00022989"/>
    </source>
</evidence>
<evidence type="ECO:0000313" key="10">
    <source>
        <dbReference type="Proteomes" id="UP000198734"/>
    </source>
</evidence>
<dbReference type="PRINTS" id="PR00812">
    <property type="entry name" value="BCTERIALGSPF"/>
</dbReference>
<dbReference type="EMBL" id="FOXU01000010">
    <property type="protein sequence ID" value="SFQ74379.1"/>
    <property type="molecule type" value="Genomic_DNA"/>
</dbReference>
<dbReference type="PANTHER" id="PTHR30012:SF0">
    <property type="entry name" value="TYPE II SECRETION SYSTEM PROTEIN F-RELATED"/>
    <property type="match status" value="1"/>
</dbReference>
<keyword evidence="3" id="KW-1003">Cell membrane</keyword>
<dbReference type="InterPro" id="IPR003004">
    <property type="entry name" value="GspF/PilC"/>
</dbReference>
<evidence type="ECO:0000313" key="9">
    <source>
        <dbReference type="EMBL" id="SFQ74379.1"/>
    </source>
</evidence>
<feature type="transmembrane region" description="Helical" evidence="7">
    <location>
        <begin position="173"/>
        <end position="192"/>
    </location>
</feature>
<dbReference type="GO" id="GO:0005886">
    <property type="term" value="C:plasma membrane"/>
    <property type="evidence" value="ECO:0007669"/>
    <property type="project" value="UniProtKB-SubCell"/>
</dbReference>
<feature type="transmembrane region" description="Helical" evidence="7">
    <location>
        <begin position="326"/>
        <end position="346"/>
    </location>
</feature>
<comment type="subcellular location">
    <subcellularLocation>
        <location evidence="1">Cell membrane</location>
        <topology evidence="1">Multi-pass membrane protein</topology>
    </subcellularLocation>
</comment>
<evidence type="ECO:0000256" key="7">
    <source>
        <dbReference type="SAM" id="Phobius"/>
    </source>
</evidence>
<keyword evidence="10" id="KW-1185">Reference proteome</keyword>
<dbReference type="InterPro" id="IPR018076">
    <property type="entry name" value="T2SS_GspF_dom"/>
</dbReference>
<feature type="transmembrane region" description="Helical" evidence="7">
    <location>
        <begin position="119"/>
        <end position="141"/>
    </location>
</feature>
<dbReference type="RefSeq" id="WP_139219937.1">
    <property type="nucleotide sequence ID" value="NZ_FOXU01000010.1"/>
</dbReference>
<dbReference type="AlphaFoldDB" id="A0A1I6B0I1"/>
<keyword evidence="6 7" id="KW-0472">Membrane</keyword>
<evidence type="ECO:0000256" key="1">
    <source>
        <dbReference type="ARBA" id="ARBA00004651"/>
    </source>
</evidence>
<feature type="domain" description="Type II secretion system protein GspF" evidence="8">
    <location>
        <begin position="222"/>
        <end position="344"/>
    </location>
</feature>
<comment type="similarity">
    <text evidence="2">Belongs to the GSP F family.</text>
</comment>
<protein>
    <submittedName>
        <fullName evidence="9">Competence protein ComGB</fullName>
    </submittedName>
</protein>
<dbReference type="InterPro" id="IPR042094">
    <property type="entry name" value="T2SS_GspF_sf"/>
</dbReference>
<dbReference type="OrthoDB" id="1638902at2"/>
<evidence type="ECO:0000256" key="4">
    <source>
        <dbReference type="ARBA" id="ARBA00022692"/>
    </source>
</evidence>
<dbReference type="PANTHER" id="PTHR30012">
    <property type="entry name" value="GENERAL SECRETION PATHWAY PROTEIN"/>
    <property type="match status" value="1"/>
</dbReference>
<evidence type="ECO:0000256" key="2">
    <source>
        <dbReference type="ARBA" id="ARBA00005745"/>
    </source>
</evidence>
<evidence type="ECO:0000259" key="8">
    <source>
        <dbReference type="Pfam" id="PF00482"/>
    </source>
</evidence>
<name>A0A1I6B0I1_9BACI</name>
<dbReference type="Proteomes" id="UP000198734">
    <property type="component" value="Unassembled WGS sequence"/>
</dbReference>
<reference evidence="10" key="1">
    <citation type="submission" date="2016-10" db="EMBL/GenBank/DDBJ databases">
        <authorList>
            <person name="Varghese N."/>
            <person name="Submissions S."/>
        </authorList>
    </citation>
    <scope>NUCLEOTIDE SEQUENCE [LARGE SCALE GENOMIC DNA]</scope>
    <source>
        <strain evidence="10">DSM 11706</strain>
    </source>
</reference>
<sequence length="352" mass="40560">MKKVKAYLERKQQTIPPKMHSSFLSRLSDLLKEGYTFHESITMLLPFHVKDSHTVSKRITDVQRNGLNVVDVFKLLGFPNRLLLPLNLASVHGQLQQTITVLSINTAFFEGAKKRLNNLLMYPIFLFSILFLLFTMFRIYFMPNMESLIGSRGNESSDNSLAWTGYLLQMPNIFIFAAIIGFSLIILSYLAIQRLSLEKQLQIYLKLPIVKSWYRLLLTRVFAREMGGLLESGMSLQQSFEALNYQKEHQVLRYIGEQMKDKVVHGESFSQAVFLLDSFTTELFYFVVHGENSGYLGRELSLYSEFLSQEIESKLSRYISIVQPTLFLILAIFIIGAYLAILLPIYNMINIV</sequence>
<gene>
    <name evidence="9" type="ORF">SAMN05421670_0047</name>
</gene>
<dbReference type="STRING" id="126156.SAMN05421670_0047"/>
<keyword evidence="4 7" id="KW-0812">Transmembrane</keyword>
<dbReference type="Pfam" id="PF00482">
    <property type="entry name" value="T2SSF"/>
    <property type="match status" value="1"/>
</dbReference>
<proteinExistence type="inferred from homology"/>
<accession>A0A1I6B0I1</accession>